<dbReference type="Proteomes" id="UP000442109">
    <property type="component" value="Unassembled WGS sequence"/>
</dbReference>
<evidence type="ECO:0000313" key="2">
    <source>
        <dbReference type="EMBL" id="MUG31302.1"/>
    </source>
</evidence>
<proteinExistence type="predicted"/>
<dbReference type="AlphaFoldDB" id="A0A844LWW9"/>
<feature type="signal peptide" evidence="1">
    <location>
        <begin position="1"/>
        <end position="33"/>
    </location>
</feature>
<sequence length="199" mass="21737">MLKNTPLSNAVHQALFSSAVLLVSSLIAQSAHAELIIHTSKDANGQTSMVVNQDRQKDLPPAQLGITPSFIQESVSLKQNKNTSRLNQSLTLYNYGTKPKKIRLNLVDMDASGKPVEPSETTLKPWTLINPTEFTIAPGGYQTVRMAMRLPLEFSAGKHAAMLSIEQQVDKSLTYDADGKGVTLEIGSRYGLPVFINVE</sequence>
<keyword evidence="1" id="KW-0732">Signal</keyword>
<evidence type="ECO:0000256" key="1">
    <source>
        <dbReference type="SAM" id="SignalP"/>
    </source>
</evidence>
<dbReference type="RefSeq" id="WP_155586563.1">
    <property type="nucleotide sequence ID" value="NZ_WFKQ01000001.1"/>
</dbReference>
<gene>
    <name evidence="2" type="ORF">GB996_00655</name>
</gene>
<protein>
    <recommendedName>
        <fullName evidence="4">Pili assembly chaperone N-terminal domain-containing protein</fullName>
    </recommendedName>
</protein>
<evidence type="ECO:0000313" key="3">
    <source>
        <dbReference type="Proteomes" id="UP000442109"/>
    </source>
</evidence>
<evidence type="ECO:0008006" key="4">
    <source>
        <dbReference type="Google" id="ProtNLM"/>
    </source>
</evidence>
<name>A0A844LWW9_9GAMM</name>
<dbReference type="InterPro" id="IPR008962">
    <property type="entry name" value="PapD-like_sf"/>
</dbReference>
<keyword evidence="3" id="KW-1185">Reference proteome</keyword>
<comment type="caution">
    <text evidence="2">The sequence shown here is derived from an EMBL/GenBank/DDBJ whole genome shotgun (WGS) entry which is preliminary data.</text>
</comment>
<organism evidence="2 3">
    <name type="scientific">Psychrobacter sanguinis</name>
    <dbReference type="NCBI Taxonomy" id="861445"/>
    <lineage>
        <taxon>Bacteria</taxon>
        <taxon>Pseudomonadati</taxon>
        <taxon>Pseudomonadota</taxon>
        <taxon>Gammaproteobacteria</taxon>
        <taxon>Moraxellales</taxon>
        <taxon>Moraxellaceae</taxon>
        <taxon>Psychrobacter</taxon>
    </lineage>
</organism>
<feature type="chain" id="PRO_5032411908" description="Pili assembly chaperone N-terminal domain-containing protein" evidence="1">
    <location>
        <begin position="34"/>
        <end position="199"/>
    </location>
</feature>
<dbReference type="EMBL" id="WFKQ01000001">
    <property type="protein sequence ID" value="MUG31302.1"/>
    <property type="molecule type" value="Genomic_DNA"/>
</dbReference>
<dbReference type="SUPFAM" id="SSF49354">
    <property type="entry name" value="PapD-like"/>
    <property type="match status" value="1"/>
</dbReference>
<accession>A0A844LWW9</accession>
<reference evidence="2 3" key="1">
    <citation type="journal article" date="2019" name="PLoS ONE">
        <title>Pup mortality in New Zealand sea lions (Phocarctos hookeri) at Enderby Island, Auckland Islands, 2013-18.</title>
        <authorList>
            <person name="Michael S.A."/>
            <person name="Hayman D.T.S."/>
            <person name="Gray R."/>
            <person name="Zhang J."/>
            <person name="Rogers L."/>
            <person name="Roe W.D."/>
        </authorList>
    </citation>
    <scope>NUCLEOTIDE SEQUENCE [LARGE SCALE GENOMIC DNA]</scope>
    <source>
        <strain evidence="2 3">SM868</strain>
    </source>
</reference>
<dbReference type="OrthoDB" id="6658153at2"/>